<protein>
    <submittedName>
        <fullName evidence="2">Uncharacterized protein</fullName>
    </submittedName>
</protein>
<proteinExistence type="predicted"/>
<gene>
    <name evidence="2" type="ORF">BECKFW1821A_GA0114235_104013</name>
</gene>
<evidence type="ECO:0000256" key="1">
    <source>
        <dbReference type="SAM" id="MobiDB-lite"/>
    </source>
</evidence>
<accession>A0A450SIA7</accession>
<evidence type="ECO:0000313" key="2">
    <source>
        <dbReference type="EMBL" id="VFJ53101.1"/>
    </source>
</evidence>
<dbReference type="AlphaFoldDB" id="A0A450SIA7"/>
<organism evidence="2">
    <name type="scientific">Candidatus Kentrum sp. FW</name>
    <dbReference type="NCBI Taxonomy" id="2126338"/>
    <lineage>
        <taxon>Bacteria</taxon>
        <taxon>Pseudomonadati</taxon>
        <taxon>Pseudomonadota</taxon>
        <taxon>Gammaproteobacteria</taxon>
        <taxon>Candidatus Kentrum</taxon>
    </lineage>
</organism>
<feature type="region of interest" description="Disordered" evidence="1">
    <location>
        <begin position="1"/>
        <end position="22"/>
    </location>
</feature>
<name>A0A450SIA7_9GAMM</name>
<sequence length="44" mass="5231">MRGLSRAEDFRHARDDTRKESKYSYNPSHLIDRIRLRLASVCLP</sequence>
<dbReference type="EMBL" id="CAADEW010000040">
    <property type="protein sequence ID" value="VFJ53101.1"/>
    <property type="molecule type" value="Genomic_DNA"/>
</dbReference>
<reference evidence="2" key="1">
    <citation type="submission" date="2019-02" db="EMBL/GenBank/DDBJ databases">
        <authorList>
            <person name="Gruber-Vodicka R. H."/>
            <person name="Seah K. B. B."/>
        </authorList>
    </citation>
    <scope>NUCLEOTIDE SEQUENCE</scope>
    <source>
        <strain evidence="2">BECK_BZ15</strain>
    </source>
</reference>